<comment type="similarity">
    <text evidence="3 9">Belongs to the dihydroorotate dehydrogenase family. Type 1 subfamily.</text>
</comment>
<gene>
    <name evidence="9" type="primary">pyrD</name>
    <name evidence="11" type="ORF">HLH29_16875</name>
</gene>
<comment type="pathway">
    <text evidence="2 9">Pyrimidine metabolism; UMP biosynthesis via de novo pathway.</text>
</comment>
<feature type="binding site" evidence="9">
    <location>
        <position position="124"/>
    </location>
    <ligand>
        <name>substrate</name>
    </ligand>
</feature>
<dbReference type="PANTHER" id="PTHR48109">
    <property type="entry name" value="DIHYDROOROTATE DEHYDROGENASE (QUINONE), MITOCHONDRIAL-RELATED"/>
    <property type="match status" value="1"/>
</dbReference>
<dbReference type="FunFam" id="3.20.20.70:FF:000027">
    <property type="entry name" value="Dihydropyrimidine dehydrogenase [NADP(+)]"/>
    <property type="match status" value="1"/>
</dbReference>
<dbReference type="EC" id="1.3.-.-" evidence="9"/>
<keyword evidence="7 9" id="KW-0665">Pyrimidine biosynthesis</keyword>
<dbReference type="InterPro" id="IPR005720">
    <property type="entry name" value="Dihydroorotate_DH_cat"/>
</dbReference>
<accession>A0A7W4P8A9</accession>
<organism evidence="11 12">
    <name type="scientific">Gluconacetobacter tumulicola</name>
    <dbReference type="NCBI Taxonomy" id="1017177"/>
    <lineage>
        <taxon>Bacteria</taxon>
        <taxon>Pseudomonadati</taxon>
        <taxon>Pseudomonadota</taxon>
        <taxon>Alphaproteobacteria</taxon>
        <taxon>Acetobacterales</taxon>
        <taxon>Acetobacteraceae</taxon>
        <taxon>Gluconacetobacter</taxon>
    </lineage>
</organism>
<dbReference type="NCBIfam" id="TIGR01037">
    <property type="entry name" value="pyrD_sub1_fam"/>
    <property type="match status" value="1"/>
</dbReference>
<dbReference type="InterPro" id="IPR024920">
    <property type="entry name" value="Dihydroorotate_DH_1"/>
</dbReference>
<feature type="binding site" evidence="9">
    <location>
        <begin position="240"/>
        <end position="241"/>
    </location>
    <ligand>
        <name>FMN</name>
        <dbReference type="ChEBI" id="CHEBI:58210"/>
    </ligand>
</feature>
<dbReference type="NCBIfam" id="NF005574">
    <property type="entry name" value="PRK07259.1"/>
    <property type="match status" value="1"/>
</dbReference>
<dbReference type="Gene3D" id="3.20.20.70">
    <property type="entry name" value="Aldolase class I"/>
    <property type="match status" value="1"/>
</dbReference>
<comment type="cofactor">
    <cofactor evidence="9">
        <name>FMN</name>
        <dbReference type="ChEBI" id="CHEBI:58210"/>
    </cofactor>
    <text evidence="9">Binds 1 FMN per subunit.</text>
</comment>
<dbReference type="InterPro" id="IPR050074">
    <property type="entry name" value="DHO_dehydrogenase"/>
</dbReference>
<dbReference type="PANTHER" id="PTHR48109:SF1">
    <property type="entry name" value="DIHYDROOROTATE DEHYDROGENASE (FUMARATE)"/>
    <property type="match status" value="1"/>
</dbReference>
<keyword evidence="6 9" id="KW-0288">FMN</keyword>
<dbReference type="InterPro" id="IPR013785">
    <property type="entry name" value="Aldolase_TIM"/>
</dbReference>
<keyword evidence="8 9" id="KW-0560">Oxidoreductase</keyword>
<evidence type="ECO:0000313" key="11">
    <source>
        <dbReference type="EMBL" id="MBB2180809.1"/>
    </source>
</evidence>
<feature type="binding site" evidence="9">
    <location>
        <position position="162"/>
    </location>
    <ligand>
        <name>FMN</name>
        <dbReference type="ChEBI" id="CHEBI:58210"/>
    </ligand>
</feature>
<dbReference type="GO" id="GO:0044205">
    <property type="term" value="P:'de novo' UMP biosynthetic process"/>
    <property type="evidence" value="ECO:0007669"/>
    <property type="project" value="UniProtKB-UniRule"/>
</dbReference>
<dbReference type="PROSITE" id="PS00912">
    <property type="entry name" value="DHODEHASE_2"/>
    <property type="match status" value="1"/>
</dbReference>
<evidence type="ECO:0000256" key="5">
    <source>
        <dbReference type="ARBA" id="ARBA00022630"/>
    </source>
</evidence>
<dbReference type="InterPro" id="IPR033888">
    <property type="entry name" value="DHOD_1B"/>
</dbReference>
<comment type="catalytic activity">
    <reaction evidence="9">
        <text>(S)-dihydroorotate + A = orotate + AH2</text>
        <dbReference type="Rhea" id="RHEA:18073"/>
        <dbReference type="ChEBI" id="CHEBI:13193"/>
        <dbReference type="ChEBI" id="CHEBI:17499"/>
        <dbReference type="ChEBI" id="CHEBI:30839"/>
        <dbReference type="ChEBI" id="CHEBI:30864"/>
    </reaction>
</comment>
<evidence type="ECO:0000256" key="6">
    <source>
        <dbReference type="ARBA" id="ARBA00022643"/>
    </source>
</evidence>
<feature type="binding site" evidence="9">
    <location>
        <begin position="43"/>
        <end position="44"/>
    </location>
    <ligand>
        <name>FMN</name>
        <dbReference type="ChEBI" id="CHEBI:58210"/>
    </ligand>
</feature>
<reference evidence="11 12" key="1">
    <citation type="submission" date="2020-04" db="EMBL/GenBank/DDBJ databases">
        <title>Description of novel Gluconacetobacter.</title>
        <authorList>
            <person name="Sombolestani A."/>
        </authorList>
    </citation>
    <scope>NUCLEOTIDE SEQUENCE [LARGE SCALE GENOMIC DNA]</scope>
    <source>
        <strain evidence="11 12">LMG 27725</strain>
    </source>
</reference>
<evidence type="ECO:0000256" key="1">
    <source>
        <dbReference type="ARBA" id="ARBA00004496"/>
    </source>
</evidence>
<evidence type="ECO:0000256" key="8">
    <source>
        <dbReference type="ARBA" id="ARBA00023002"/>
    </source>
</evidence>
<name>A0A7W4P8A9_9PROT</name>
<dbReference type="CDD" id="cd04740">
    <property type="entry name" value="DHOD_1B_like"/>
    <property type="match status" value="1"/>
</dbReference>
<protein>
    <recommendedName>
        <fullName evidence="9">Dihydroorotate dehydrogenase</fullName>
        <shortName evidence="9">DHOD</shortName>
        <shortName evidence="9">DHODase</shortName>
        <shortName evidence="9">DHOdehase</shortName>
        <ecNumber evidence="9">1.3.-.-</ecNumber>
    </recommendedName>
</protein>
<dbReference type="InterPro" id="IPR012135">
    <property type="entry name" value="Dihydroorotate_DH_1_2"/>
</dbReference>
<dbReference type="GO" id="GO:0006207">
    <property type="term" value="P:'de novo' pyrimidine nucleobase biosynthetic process"/>
    <property type="evidence" value="ECO:0007669"/>
    <property type="project" value="InterPro"/>
</dbReference>
<evidence type="ECO:0000313" key="12">
    <source>
        <dbReference type="Proteomes" id="UP000525623"/>
    </source>
</evidence>
<sequence length="308" mass="32260">MIDMQVSIGGLRLKNPVMPASGTFAEGLGDVFDLDRLGALVLKTITRAPRTGNPLPRVAEATSGMLNAIGIPSAGARDFLHDHLPHYRRWKAPLVVSISAPTAMAFAELAAMVDVPGIAAIEANISCPNLEADGRAFAMHAAGTERAVRAVRRATRLPLWVKLSPNVGDIAEIARAARDGGADALVVANTVLAMAIDTRTFRPRLGNVMGGLSGPAIKPIVLRQVYQCARAVDLPIIGCGGIATAEDAAEYMLAGATAVQVGTATFVNSRAMIEILEGLERYGAAHDLARIADLTTSGLFPSTVHKDA</sequence>
<dbReference type="AlphaFoldDB" id="A0A7W4P8A9"/>
<feature type="domain" description="Dihydroorotate dehydrogenase catalytic" evidence="10">
    <location>
        <begin position="5"/>
        <end position="281"/>
    </location>
</feature>
<comment type="function">
    <text evidence="9">Catalyzes the conversion of dihydroorotate to orotate.</text>
</comment>
<dbReference type="HAMAP" id="MF_00224">
    <property type="entry name" value="DHO_dh_type1"/>
    <property type="match status" value="1"/>
</dbReference>
<dbReference type="Proteomes" id="UP000525623">
    <property type="component" value="Unassembled WGS sequence"/>
</dbReference>
<evidence type="ECO:0000256" key="3">
    <source>
        <dbReference type="ARBA" id="ARBA00008008"/>
    </source>
</evidence>
<dbReference type="GO" id="GO:0004152">
    <property type="term" value="F:dihydroorotate dehydrogenase activity"/>
    <property type="evidence" value="ECO:0007669"/>
    <property type="project" value="UniProtKB-UniRule"/>
</dbReference>
<dbReference type="EMBL" id="JABEQL010000032">
    <property type="protein sequence ID" value="MBB2180809.1"/>
    <property type="molecule type" value="Genomic_DNA"/>
</dbReference>
<feature type="binding site" evidence="9">
    <location>
        <position position="21"/>
    </location>
    <ligand>
        <name>FMN</name>
        <dbReference type="ChEBI" id="CHEBI:58210"/>
    </ligand>
</feature>
<evidence type="ECO:0000256" key="7">
    <source>
        <dbReference type="ARBA" id="ARBA00022975"/>
    </source>
</evidence>
<dbReference type="PROSITE" id="PS00911">
    <property type="entry name" value="DHODEHASE_1"/>
    <property type="match status" value="1"/>
</dbReference>
<feature type="binding site" evidence="9">
    <location>
        <position position="43"/>
    </location>
    <ligand>
        <name>substrate</name>
    </ligand>
</feature>
<feature type="binding site" evidence="9">
    <location>
        <begin position="189"/>
        <end position="190"/>
    </location>
    <ligand>
        <name>substrate</name>
    </ligand>
</feature>
<feature type="active site" description="Nucleophile" evidence="9">
    <location>
        <position position="127"/>
    </location>
</feature>
<evidence type="ECO:0000259" key="10">
    <source>
        <dbReference type="Pfam" id="PF01180"/>
    </source>
</evidence>
<dbReference type="Pfam" id="PF01180">
    <property type="entry name" value="DHO_dh"/>
    <property type="match status" value="1"/>
</dbReference>
<evidence type="ECO:0000256" key="4">
    <source>
        <dbReference type="ARBA" id="ARBA00022490"/>
    </source>
</evidence>
<dbReference type="InterPro" id="IPR001295">
    <property type="entry name" value="Dihydroorotate_DH_CS"/>
</dbReference>
<feature type="binding site" evidence="9">
    <location>
        <begin position="67"/>
        <end position="71"/>
    </location>
    <ligand>
        <name>substrate</name>
    </ligand>
</feature>
<evidence type="ECO:0000256" key="9">
    <source>
        <dbReference type="HAMAP-Rule" id="MF_00224"/>
    </source>
</evidence>
<feature type="binding site" evidence="9">
    <location>
        <begin position="262"/>
        <end position="263"/>
    </location>
    <ligand>
        <name>FMN</name>
        <dbReference type="ChEBI" id="CHEBI:58210"/>
    </ligand>
</feature>
<dbReference type="InterPro" id="IPR049622">
    <property type="entry name" value="Dihydroorotate_DH_I"/>
</dbReference>
<keyword evidence="5 9" id="KW-0285">Flavoprotein</keyword>
<feature type="binding site" evidence="9">
    <location>
        <position position="124"/>
    </location>
    <ligand>
        <name>FMN</name>
        <dbReference type="ChEBI" id="CHEBI:58210"/>
    </ligand>
</feature>
<comment type="caution">
    <text evidence="11">The sequence shown here is derived from an EMBL/GenBank/DDBJ whole genome shotgun (WGS) entry which is preliminary data.</text>
</comment>
<comment type="subcellular location">
    <subcellularLocation>
        <location evidence="1 9">Cytoplasm</location>
    </subcellularLocation>
</comment>
<keyword evidence="4 9" id="KW-0963">Cytoplasm</keyword>
<dbReference type="RefSeq" id="WP_182968540.1">
    <property type="nucleotide sequence ID" value="NZ_BAABGC010000053.1"/>
</dbReference>
<evidence type="ECO:0000256" key="2">
    <source>
        <dbReference type="ARBA" id="ARBA00004725"/>
    </source>
</evidence>
<keyword evidence="12" id="KW-1185">Reference proteome</keyword>
<dbReference type="UniPathway" id="UPA00070"/>
<feature type="binding site" evidence="9">
    <location>
        <position position="214"/>
    </location>
    <ligand>
        <name>FMN</name>
        <dbReference type="ChEBI" id="CHEBI:58210"/>
    </ligand>
</feature>
<dbReference type="GO" id="GO:0005737">
    <property type="term" value="C:cytoplasm"/>
    <property type="evidence" value="ECO:0007669"/>
    <property type="project" value="UniProtKB-SubCell"/>
</dbReference>
<proteinExistence type="inferred from homology"/>
<dbReference type="SUPFAM" id="SSF51395">
    <property type="entry name" value="FMN-linked oxidoreductases"/>
    <property type="match status" value="1"/>
</dbReference>
<dbReference type="PIRSF" id="PIRSF000164">
    <property type="entry name" value="DHO_oxidase"/>
    <property type="match status" value="1"/>
</dbReference>
<comment type="caution">
    <text evidence="9">Lacks conserved residue(s) required for the propagation of feature annotation.</text>
</comment>